<dbReference type="EMBL" id="JH159153">
    <property type="protein sequence ID" value="EGZ20046.1"/>
    <property type="molecule type" value="Genomic_DNA"/>
</dbReference>
<proteinExistence type="predicted"/>
<sequence length="81" mass="9131">MAARLARDHDRRRESAQEQLARDDGDCAPRGRRLYESLPRWWKTQPSTTLSSSRQATAVQALKPRLHGGIWAVAFGMLPSS</sequence>
<reference evidence="2 3" key="1">
    <citation type="journal article" date="2006" name="Science">
        <title>Phytophthora genome sequences uncover evolutionary origins and mechanisms of pathogenesis.</title>
        <authorList>
            <person name="Tyler B.M."/>
            <person name="Tripathy S."/>
            <person name="Zhang X."/>
            <person name="Dehal P."/>
            <person name="Jiang R.H."/>
            <person name="Aerts A."/>
            <person name="Arredondo F.D."/>
            <person name="Baxter L."/>
            <person name="Bensasson D."/>
            <person name="Beynon J.L."/>
            <person name="Chapman J."/>
            <person name="Damasceno C.M."/>
            <person name="Dorrance A.E."/>
            <person name="Dou D."/>
            <person name="Dickerman A.W."/>
            <person name="Dubchak I.L."/>
            <person name="Garbelotto M."/>
            <person name="Gijzen M."/>
            <person name="Gordon S.G."/>
            <person name="Govers F."/>
            <person name="Grunwald N.J."/>
            <person name="Huang W."/>
            <person name="Ivors K.L."/>
            <person name="Jones R.W."/>
            <person name="Kamoun S."/>
            <person name="Krampis K."/>
            <person name="Lamour K.H."/>
            <person name="Lee M.K."/>
            <person name="McDonald W.H."/>
            <person name="Medina M."/>
            <person name="Meijer H.J."/>
            <person name="Nordberg E.K."/>
            <person name="Maclean D.J."/>
            <person name="Ospina-Giraldo M.D."/>
            <person name="Morris P.F."/>
            <person name="Phuntumart V."/>
            <person name="Putnam N.H."/>
            <person name="Rash S."/>
            <person name="Rose J.K."/>
            <person name="Sakihama Y."/>
            <person name="Salamov A.A."/>
            <person name="Savidor A."/>
            <person name="Scheuring C.F."/>
            <person name="Smith B.M."/>
            <person name="Sobral B.W."/>
            <person name="Terry A."/>
            <person name="Torto-Alalibo T.A."/>
            <person name="Win J."/>
            <person name="Xu Z."/>
            <person name="Zhang H."/>
            <person name="Grigoriev I.V."/>
            <person name="Rokhsar D.S."/>
            <person name="Boore J.L."/>
        </authorList>
    </citation>
    <scope>NUCLEOTIDE SEQUENCE [LARGE SCALE GENOMIC DNA]</scope>
    <source>
        <strain evidence="2 3">P6497</strain>
    </source>
</reference>
<gene>
    <name evidence="2" type="ORF">PHYSODRAFT_285366</name>
</gene>
<organism evidence="2 3">
    <name type="scientific">Phytophthora sojae (strain P6497)</name>
    <name type="common">Soybean stem and root rot agent</name>
    <name type="synonym">Phytophthora megasperma f. sp. glycines</name>
    <dbReference type="NCBI Taxonomy" id="1094619"/>
    <lineage>
        <taxon>Eukaryota</taxon>
        <taxon>Sar</taxon>
        <taxon>Stramenopiles</taxon>
        <taxon>Oomycota</taxon>
        <taxon>Peronosporomycetes</taxon>
        <taxon>Peronosporales</taxon>
        <taxon>Peronosporaceae</taxon>
        <taxon>Phytophthora</taxon>
    </lineage>
</organism>
<feature type="non-terminal residue" evidence="2">
    <location>
        <position position="81"/>
    </location>
</feature>
<keyword evidence="3" id="KW-1185">Reference proteome</keyword>
<dbReference type="RefSeq" id="XP_009522763.1">
    <property type="nucleotide sequence ID" value="XM_009524468.1"/>
</dbReference>
<dbReference type="InParanoid" id="G4Z317"/>
<name>G4Z317_PHYSP</name>
<evidence type="ECO:0000256" key="1">
    <source>
        <dbReference type="SAM" id="MobiDB-lite"/>
    </source>
</evidence>
<dbReference type="KEGG" id="psoj:PHYSODRAFT_285366"/>
<accession>G4Z317</accession>
<dbReference type="GeneID" id="20640028"/>
<feature type="region of interest" description="Disordered" evidence="1">
    <location>
        <begin position="1"/>
        <end position="31"/>
    </location>
</feature>
<evidence type="ECO:0000313" key="3">
    <source>
        <dbReference type="Proteomes" id="UP000002640"/>
    </source>
</evidence>
<dbReference type="Proteomes" id="UP000002640">
    <property type="component" value="Unassembled WGS sequence"/>
</dbReference>
<protein>
    <submittedName>
        <fullName evidence="2">Uncharacterized protein</fullName>
    </submittedName>
</protein>
<dbReference type="AlphaFoldDB" id="G4Z317"/>
<evidence type="ECO:0000313" key="2">
    <source>
        <dbReference type="EMBL" id="EGZ20046.1"/>
    </source>
</evidence>